<name>A0A4S8ZWX4_AURPU</name>
<sequence length="134" mass="14947">MVSSDPRNLSPEPPAIMNSLSKSLLRIPASRRSLTTSIRRLAQEPAPVDPQAAKETKVSANYSNPQIRKPRRGPYADSPLPVFPLLAIFFTGSFLFYQLSKSRQGQGKSHYVLPPRDKKPPPAKEFNSNLHSEH</sequence>
<proteinExistence type="predicted"/>
<protein>
    <submittedName>
        <fullName evidence="3">Uncharacterized protein</fullName>
    </submittedName>
</protein>
<keyword evidence="2" id="KW-0812">Transmembrane</keyword>
<evidence type="ECO:0000256" key="2">
    <source>
        <dbReference type="SAM" id="Phobius"/>
    </source>
</evidence>
<comment type="caution">
    <text evidence="3">The sequence shown here is derived from an EMBL/GenBank/DDBJ whole genome shotgun (WGS) entry which is preliminary data.</text>
</comment>
<feature type="transmembrane region" description="Helical" evidence="2">
    <location>
        <begin position="80"/>
        <end position="99"/>
    </location>
</feature>
<feature type="region of interest" description="Disordered" evidence="1">
    <location>
        <begin position="36"/>
        <end position="75"/>
    </location>
</feature>
<reference evidence="3 4" key="1">
    <citation type="submission" date="2018-10" db="EMBL/GenBank/DDBJ databases">
        <title>Fifty Aureobasidium pullulans genomes reveal a recombining polyextremotolerant generalist.</title>
        <authorList>
            <person name="Gostincar C."/>
            <person name="Turk M."/>
            <person name="Zajc J."/>
            <person name="Gunde-Cimerman N."/>
        </authorList>
    </citation>
    <scope>NUCLEOTIDE SEQUENCE [LARGE SCALE GENOMIC DNA]</scope>
    <source>
        <strain evidence="3 4">EXF-10659</strain>
    </source>
</reference>
<keyword evidence="2" id="KW-1133">Transmembrane helix</keyword>
<dbReference type="AlphaFoldDB" id="A0A4S8ZWX4"/>
<evidence type="ECO:0000313" key="4">
    <source>
        <dbReference type="Proteomes" id="UP000308802"/>
    </source>
</evidence>
<dbReference type="Proteomes" id="UP000308802">
    <property type="component" value="Unassembled WGS sequence"/>
</dbReference>
<evidence type="ECO:0000313" key="3">
    <source>
        <dbReference type="EMBL" id="THW70954.1"/>
    </source>
</evidence>
<dbReference type="EMBL" id="QZAO01000304">
    <property type="protein sequence ID" value="THW70954.1"/>
    <property type="molecule type" value="Genomic_DNA"/>
</dbReference>
<gene>
    <name evidence="3" type="ORF">D6D19_07518</name>
</gene>
<evidence type="ECO:0000256" key="1">
    <source>
        <dbReference type="SAM" id="MobiDB-lite"/>
    </source>
</evidence>
<accession>A0A4S8ZWX4</accession>
<keyword evidence="2" id="KW-0472">Membrane</keyword>
<feature type="region of interest" description="Disordered" evidence="1">
    <location>
        <begin position="105"/>
        <end position="134"/>
    </location>
</feature>
<organism evidence="3 4">
    <name type="scientific">Aureobasidium pullulans</name>
    <name type="common">Black yeast</name>
    <name type="synonym">Pullularia pullulans</name>
    <dbReference type="NCBI Taxonomy" id="5580"/>
    <lineage>
        <taxon>Eukaryota</taxon>
        <taxon>Fungi</taxon>
        <taxon>Dikarya</taxon>
        <taxon>Ascomycota</taxon>
        <taxon>Pezizomycotina</taxon>
        <taxon>Dothideomycetes</taxon>
        <taxon>Dothideomycetidae</taxon>
        <taxon>Dothideales</taxon>
        <taxon>Saccotheciaceae</taxon>
        <taxon>Aureobasidium</taxon>
    </lineage>
</organism>